<proteinExistence type="predicted"/>
<name>A0A3Q9FZ81_STRLT</name>
<dbReference type="RefSeq" id="WP_126916188.1">
    <property type="nucleotide sequence ID" value="NZ_CP034587.1"/>
</dbReference>
<gene>
    <name evidence="1" type="ORF">EKH77_22835</name>
</gene>
<evidence type="ECO:0000313" key="2">
    <source>
        <dbReference type="Proteomes" id="UP000267900"/>
    </source>
</evidence>
<evidence type="ECO:0000313" key="1">
    <source>
        <dbReference type="EMBL" id="AZQ73677.1"/>
    </source>
</evidence>
<sequence length="116" mass="12519">MDDTTADAGIATPTPEWAAAIRQARDETGYRGPDVPPTVGGIRARLRGERHDEFDAELADVPDGALFEAFLYHWWTQALADNADGEEARQAAIVFADLATALHAEATQGARLNQPC</sequence>
<keyword evidence="2" id="KW-1185">Reference proteome</keyword>
<reference evidence="1 2" key="1">
    <citation type="submission" date="2018-12" db="EMBL/GenBank/DDBJ databases">
        <title>The whole draft genome of Streptomyce luteoverticillatus CGMCC 15060.</title>
        <authorList>
            <person name="Feng Z."/>
            <person name="Chen G."/>
            <person name="Zhang J."/>
            <person name="Zhu H."/>
            <person name="Yu X."/>
            <person name="Zhang W."/>
            <person name="Zhang X."/>
        </authorList>
    </citation>
    <scope>NUCLEOTIDE SEQUENCE [LARGE SCALE GENOMIC DNA]</scope>
    <source>
        <strain evidence="1 2">CGMCC 15060</strain>
    </source>
</reference>
<dbReference type="EMBL" id="CP034587">
    <property type="protein sequence ID" value="AZQ73677.1"/>
    <property type="molecule type" value="Genomic_DNA"/>
</dbReference>
<accession>A0A3Q9FZ81</accession>
<protein>
    <submittedName>
        <fullName evidence="1">Uncharacterized protein</fullName>
    </submittedName>
</protein>
<dbReference type="Proteomes" id="UP000267900">
    <property type="component" value="Chromosome"/>
</dbReference>
<organism evidence="1 2">
    <name type="scientific">Streptomyces luteoverticillatus</name>
    <name type="common">Streptoverticillium luteoverticillatus</name>
    <dbReference type="NCBI Taxonomy" id="66425"/>
    <lineage>
        <taxon>Bacteria</taxon>
        <taxon>Bacillati</taxon>
        <taxon>Actinomycetota</taxon>
        <taxon>Actinomycetes</taxon>
        <taxon>Kitasatosporales</taxon>
        <taxon>Streptomycetaceae</taxon>
        <taxon>Streptomyces</taxon>
    </lineage>
</organism>
<dbReference type="OrthoDB" id="3871768at2"/>
<dbReference type="AlphaFoldDB" id="A0A3Q9FZ81"/>